<dbReference type="EMBL" id="CP041217">
    <property type="protein sequence ID" value="QDH23322.1"/>
    <property type="molecule type" value="Genomic_DNA"/>
</dbReference>
<comment type="subcellular location">
    <subcellularLocation>
        <location evidence="1">Membrane</location>
        <topology evidence="1">Multi-pass membrane protein</topology>
    </subcellularLocation>
</comment>
<dbReference type="InterPro" id="IPR007300">
    <property type="entry name" value="CidB/LrgB"/>
</dbReference>
<keyword evidence="7" id="KW-1185">Reference proteome</keyword>
<feature type="transmembrane region" description="Helical" evidence="5">
    <location>
        <begin position="204"/>
        <end position="227"/>
    </location>
</feature>
<reference evidence="6 7" key="1">
    <citation type="submission" date="2019-06" db="EMBL/GenBank/DDBJ databases">
        <title>Saccharibacillus brassicae sp. nov., an endophytic bacterium isolated from Chinese cabbage seeds (Brassica pekinensis).</title>
        <authorList>
            <person name="Jiang L."/>
            <person name="Lee J."/>
            <person name="Kim S.W."/>
        </authorList>
    </citation>
    <scope>NUCLEOTIDE SEQUENCE [LARGE SCALE GENOMIC DNA]</scope>
    <source>
        <strain evidence="7">KCTC 43072 / ATSA2</strain>
    </source>
</reference>
<evidence type="ECO:0000256" key="2">
    <source>
        <dbReference type="ARBA" id="ARBA00022692"/>
    </source>
</evidence>
<dbReference type="Pfam" id="PF04172">
    <property type="entry name" value="LrgB"/>
    <property type="match status" value="1"/>
</dbReference>
<feature type="transmembrane region" description="Helical" evidence="5">
    <location>
        <begin position="91"/>
        <end position="113"/>
    </location>
</feature>
<protein>
    <submittedName>
        <fullName evidence="6">LrgB family protein</fullName>
    </submittedName>
</protein>
<keyword evidence="4 5" id="KW-0472">Membrane</keyword>
<dbReference type="GO" id="GO:0016020">
    <property type="term" value="C:membrane"/>
    <property type="evidence" value="ECO:0007669"/>
    <property type="project" value="UniProtKB-SubCell"/>
</dbReference>
<evidence type="ECO:0000256" key="1">
    <source>
        <dbReference type="ARBA" id="ARBA00004141"/>
    </source>
</evidence>
<dbReference type="PANTHER" id="PTHR30249:SF0">
    <property type="entry name" value="PLASTIDAL GLYCOLATE_GLYCERATE TRANSLOCATOR 1, CHLOROPLASTIC"/>
    <property type="match status" value="1"/>
</dbReference>
<dbReference type="AlphaFoldDB" id="A0A4Y6UZX4"/>
<feature type="transmembrane region" description="Helical" evidence="5">
    <location>
        <begin position="60"/>
        <end position="79"/>
    </location>
</feature>
<evidence type="ECO:0000313" key="6">
    <source>
        <dbReference type="EMBL" id="QDH23322.1"/>
    </source>
</evidence>
<dbReference type="OrthoDB" id="9811701at2"/>
<dbReference type="RefSeq" id="WP_141449859.1">
    <property type="nucleotide sequence ID" value="NZ_CP041217.1"/>
</dbReference>
<feature type="transmembrane region" description="Helical" evidence="5">
    <location>
        <begin position="147"/>
        <end position="167"/>
    </location>
</feature>
<accession>A0A4Y6UZX4</accession>
<evidence type="ECO:0000313" key="7">
    <source>
        <dbReference type="Proteomes" id="UP000316968"/>
    </source>
</evidence>
<dbReference type="PANTHER" id="PTHR30249">
    <property type="entry name" value="PUTATIVE SEROTONIN TRANSPORTER"/>
    <property type="match status" value="1"/>
</dbReference>
<keyword evidence="3 5" id="KW-1133">Transmembrane helix</keyword>
<keyword evidence="2 5" id="KW-0812">Transmembrane</keyword>
<name>A0A4Y6UZX4_SACBS</name>
<proteinExistence type="predicted"/>
<dbReference type="Proteomes" id="UP000316968">
    <property type="component" value="Chromosome"/>
</dbReference>
<evidence type="ECO:0000256" key="5">
    <source>
        <dbReference type="SAM" id="Phobius"/>
    </source>
</evidence>
<feature type="transmembrane region" description="Helical" evidence="5">
    <location>
        <begin position="34"/>
        <end position="54"/>
    </location>
</feature>
<feature type="transmembrane region" description="Helical" evidence="5">
    <location>
        <begin position="6"/>
        <end position="22"/>
    </location>
</feature>
<gene>
    <name evidence="6" type="ORF">FFV09_22110</name>
</gene>
<evidence type="ECO:0000256" key="3">
    <source>
        <dbReference type="ARBA" id="ARBA00022989"/>
    </source>
</evidence>
<sequence length="230" mass="23927">MNHFLHDPLFGLTLTIGAYAIARGVHARLPWLHPILGSSAIILAVLALLRFPIADFQGEVDLLTALLGPATVALGVPIYKHRALIRQRMAAVLLSVLAGSVTGIVSAGLLVYITHGSREVLLSILPKSVSSPIGIEISRALGGTPELSVMFSVVTGVLGGVLGPAFLRRAGLRDPVYFGLAMGSAAHGFGTARSLQESETAGSFGALAMGLSGIVTSLLFVPIYIWLGQG</sequence>
<dbReference type="KEGG" id="saca:FFV09_22110"/>
<feature type="transmembrane region" description="Helical" evidence="5">
    <location>
        <begin position="174"/>
        <end position="192"/>
    </location>
</feature>
<organism evidence="6 7">
    <name type="scientific">Saccharibacillus brassicae</name>
    <dbReference type="NCBI Taxonomy" id="2583377"/>
    <lineage>
        <taxon>Bacteria</taxon>
        <taxon>Bacillati</taxon>
        <taxon>Bacillota</taxon>
        <taxon>Bacilli</taxon>
        <taxon>Bacillales</taxon>
        <taxon>Paenibacillaceae</taxon>
        <taxon>Saccharibacillus</taxon>
    </lineage>
</organism>
<evidence type="ECO:0000256" key="4">
    <source>
        <dbReference type="ARBA" id="ARBA00023136"/>
    </source>
</evidence>